<dbReference type="AlphaFoldDB" id="A0A226F2U6"/>
<evidence type="ECO:0000259" key="21">
    <source>
        <dbReference type="PROSITE" id="PS50011"/>
    </source>
</evidence>
<dbReference type="InterPro" id="IPR017441">
    <property type="entry name" value="Protein_kinase_ATP_BS"/>
</dbReference>
<dbReference type="OrthoDB" id="9976756at2759"/>
<dbReference type="SUPFAM" id="SSF54236">
    <property type="entry name" value="Ubiquitin-like"/>
    <property type="match status" value="1"/>
</dbReference>
<dbReference type="Gene3D" id="3.10.20.90">
    <property type="entry name" value="Phosphatidylinositol 3-kinase Catalytic Subunit, Chain A, domain 1"/>
    <property type="match status" value="1"/>
</dbReference>
<feature type="region of interest" description="Disordered" evidence="20">
    <location>
        <begin position="748"/>
        <end position="781"/>
    </location>
</feature>
<reference evidence="23 24" key="1">
    <citation type="submission" date="2015-12" db="EMBL/GenBank/DDBJ databases">
        <title>The genome of Folsomia candida.</title>
        <authorList>
            <person name="Faddeeva A."/>
            <person name="Derks M.F."/>
            <person name="Anvar Y."/>
            <person name="Smit S."/>
            <person name="Van Straalen N."/>
            <person name="Roelofs D."/>
        </authorList>
    </citation>
    <scope>NUCLEOTIDE SEQUENCE [LARGE SCALE GENOMIC DNA]</scope>
    <source>
        <strain evidence="23 24">VU population</strain>
        <tissue evidence="23">Whole body</tissue>
    </source>
</reference>
<dbReference type="PANTHER" id="PTHR46221">
    <property type="entry name" value="FERM AND PDZ DOMAIN-CONTAINING PROTEIN FAMILY MEMBER"/>
    <property type="match status" value="1"/>
</dbReference>
<feature type="domain" description="FERM" evidence="22">
    <location>
        <begin position="99"/>
        <end position="420"/>
    </location>
</feature>
<comment type="subcellular location">
    <subcellularLocation>
        <location evidence="1">Cell junction</location>
        <location evidence="1">Focal adhesion</location>
    </subcellularLocation>
    <subcellularLocation>
        <location evidence="3">Cell membrane</location>
        <topology evidence="3">Peripheral membrane protein</topology>
        <orientation evidence="3">Cytoplasmic side</orientation>
    </subcellularLocation>
    <subcellularLocation>
        <location evidence="2">Cell projection</location>
    </subcellularLocation>
    <subcellularLocation>
        <location evidence="4">Cytoplasm</location>
    </subcellularLocation>
</comment>
<dbReference type="InterPro" id="IPR041784">
    <property type="entry name" value="FAK1/PYK2_FERM_C"/>
</dbReference>
<dbReference type="InterPro" id="IPR019748">
    <property type="entry name" value="FERM_central"/>
</dbReference>
<dbReference type="InterPro" id="IPR001245">
    <property type="entry name" value="Ser-Thr/Tyr_kinase_cat_dom"/>
</dbReference>
<dbReference type="CDD" id="cd14473">
    <property type="entry name" value="FERM_B-lobe"/>
    <property type="match status" value="1"/>
</dbReference>
<dbReference type="FunFam" id="1.10.510.10:FF:000039">
    <property type="entry name" value="Focal adhesion kinase, isoform D"/>
    <property type="match status" value="1"/>
</dbReference>
<evidence type="ECO:0000256" key="19">
    <source>
        <dbReference type="PROSITE-ProRule" id="PRU10141"/>
    </source>
</evidence>
<evidence type="ECO:0000256" key="3">
    <source>
        <dbReference type="ARBA" id="ARBA00004413"/>
    </source>
</evidence>
<evidence type="ECO:0000256" key="7">
    <source>
        <dbReference type="ARBA" id="ARBA00022490"/>
    </source>
</evidence>
<dbReference type="GO" id="GO:0008284">
    <property type="term" value="P:positive regulation of cell population proliferation"/>
    <property type="evidence" value="ECO:0007669"/>
    <property type="project" value="UniProtKB-ARBA"/>
</dbReference>
<dbReference type="PRINTS" id="PR00109">
    <property type="entry name" value="TYRKINASE"/>
</dbReference>
<dbReference type="GO" id="GO:0005524">
    <property type="term" value="F:ATP binding"/>
    <property type="evidence" value="ECO:0007669"/>
    <property type="project" value="UniProtKB-UniRule"/>
</dbReference>
<evidence type="ECO:0000256" key="6">
    <source>
        <dbReference type="ARBA" id="ARBA00022475"/>
    </source>
</evidence>
<keyword evidence="14" id="KW-0472">Membrane</keyword>
<dbReference type="SUPFAM" id="SSF50729">
    <property type="entry name" value="PH domain-like"/>
    <property type="match status" value="1"/>
</dbReference>
<evidence type="ECO:0000256" key="20">
    <source>
        <dbReference type="SAM" id="MobiDB-lite"/>
    </source>
</evidence>
<dbReference type="InterPro" id="IPR020635">
    <property type="entry name" value="Tyr_kinase_cat_dom"/>
</dbReference>
<dbReference type="OMA" id="IDEWRYE"/>
<sequence>MERVDGVMFIFKKPVYRGFQYLEIEDEPQKLPMNSKDRTASPARKCLIPLPRPNNPQEQSNNLVNNGLLANNRPVSEFHPPPGSMVDSNTGNGAPENKTTLKIHLVDGGFNVVKCSDTTDIKGIIQLLTTRLAASTTREYKHLFTLRLKHPNSNEVYWLHPDMTVSQVREKYEKQHPSTEWRYELRIRYFYSDLKTLHEKDTVTFHYLYDQVKDDYLSREHSSLNQDVAKVALQLCCLAMRHYFKDMQQLALDKKSNLDYIEKDVGLHKFLPKAILTSMKPKTLRKLIQANFKKFVNISDTDCMIQFLELVKSVIGYDKEKFQCALGSGWSVPIELLVGPDVGIAYLTERAIEPTKAADFSAVKSIHTLVSECEAHKKAVLQLRISGASECLTITCPSLTEAESMADLIDGYCRLISPSHSSLWSRKDVHPPRGRSLSRNASGSNSPVDSRDLLDYAEIVDEDGDYSVPATHDYELNRMNVELGDIIGQGQFGDVHQGIYHTKDNEQVPVAVKTCKLDADSATTDRFLEEAYIMQQFDHPHIVRLIGICSSAPIWIVMELAEYGEMRAFLQRNRLVLDLATLILHCYQLSTALSYLESKKFVHRDIAARNVLVSAQDMVKLSDFGLSRWVSEDQCYYKASKGKLPIKWMAPESINFRRFSNASDVWMFGVCMWEILMFGVKPFAGVQNNDVIGKIENGERLPLPPNCPPRLYALMSQCWSYEPSKRPGFQHLKETLFEILLEERQQQKDMARRENRRLQTMSWASSASDEQAPPKPPRIERPVLGDQQQQQAMTTYIVAQNPEILTQLMRESEQRGVNPASMYSTPASAFNTIAVDFVGGIGASLGSPKRKLKTKLFPNLSVDHHHHHHHRHHVGTGVDGGGTAPNNNQFLTDEAAAAASTALLNHNCSTLSSLGTMSTSSSSDICNMSSNTPGGSKPASNYGTLDKDLKNRSLDGTEVELRYKQLEDKLREQQKQSEEDSRWLAEEESNLRKRLSITNSASDRSDSECGDVPNGVSGFSQIGDSISSLNNGASSSDPKLLVVKKMEPTPTADLDRANDRVYEVRET</sequence>
<keyword evidence="13" id="KW-0727">SH2 domain</keyword>
<dbReference type="GO" id="GO:0005925">
    <property type="term" value="C:focal adhesion"/>
    <property type="evidence" value="ECO:0007669"/>
    <property type="project" value="UniProtKB-SubCell"/>
</dbReference>
<keyword evidence="9 19" id="KW-0547">Nucleotide-binding</keyword>
<feature type="compositionally biased region" description="Basic residues" evidence="20">
    <location>
        <begin position="864"/>
        <end position="874"/>
    </location>
</feature>
<feature type="domain" description="Protein kinase" evidence="21">
    <location>
        <begin position="481"/>
        <end position="741"/>
    </location>
</feature>
<organism evidence="23 24">
    <name type="scientific">Folsomia candida</name>
    <name type="common">Springtail</name>
    <dbReference type="NCBI Taxonomy" id="158441"/>
    <lineage>
        <taxon>Eukaryota</taxon>
        <taxon>Metazoa</taxon>
        <taxon>Ecdysozoa</taxon>
        <taxon>Arthropoda</taxon>
        <taxon>Hexapoda</taxon>
        <taxon>Collembola</taxon>
        <taxon>Entomobryomorpha</taxon>
        <taxon>Isotomoidea</taxon>
        <taxon>Isotomidae</taxon>
        <taxon>Proisotominae</taxon>
        <taxon>Folsomia</taxon>
    </lineage>
</organism>
<dbReference type="EC" id="2.7.10.2" evidence="5"/>
<dbReference type="InterPro" id="IPR041390">
    <property type="entry name" value="FADK_N"/>
</dbReference>
<proteinExistence type="inferred from homology"/>
<protein>
    <recommendedName>
        <fullName evidence="5">non-specific protein-tyrosine kinase</fullName>
        <ecNumber evidence="5">2.7.10.2</ecNumber>
    </recommendedName>
</protein>
<dbReference type="Gene3D" id="2.30.29.30">
    <property type="entry name" value="Pleckstrin-homology domain (PH domain)/Phosphotyrosine-binding domain (PTB)"/>
    <property type="match status" value="1"/>
</dbReference>
<dbReference type="SMART" id="SM00219">
    <property type="entry name" value="TyrKc"/>
    <property type="match status" value="1"/>
</dbReference>
<evidence type="ECO:0000256" key="16">
    <source>
        <dbReference type="ARBA" id="ARBA00023273"/>
    </source>
</evidence>
<evidence type="ECO:0000256" key="14">
    <source>
        <dbReference type="ARBA" id="ARBA00023136"/>
    </source>
</evidence>
<dbReference type="Pfam" id="PF07714">
    <property type="entry name" value="PK_Tyr_Ser-Thr"/>
    <property type="match status" value="1"/>
</dbReference>
<keyword evidence="12" id="KW-0965">Cell junction</keyword>
<evidence type="ECO:0000256" key="12">
    <source>
        <dbReference type="ARBA" id="ARBA00022949"/>
    </source>
</evidence>
<keyword evidence="11 19" id="KW-0067">ATP-binding</keyword>
<dbReference type="Pfam" id="PF00373">
    <property type="entry name" value="FERM_M"/>
    <property type="match status" value="1"/>
</dbReference>
<evidence type="ECO:0000256" key="17">
    <source>
        <dbReference type="ARBA" id="ARBA00051245"/>
    </source>
</evidence>
<dbReference type="InterPro" id="IPR035963">
    <property type="entry name" value="FERM_2"/>
</dbReference>
<dbReference type="EMBL" id="LNIX01000001">
    <property type="protein sequence ID" value="OXA63808.1"/>
    <property type="molecule type" value="Genomic_DNA"/>
</dbReference>
<dbReference type="InterPro" id="IPR014352">
    <property type="entry name" value="FERM/acyl-CoA-bd_prot_sf"/>
</dbReference>
<keyword evidence="6" id="KW-1003">Cell membrane</keyword>
<dbReference type="SUPFAM" id="SSF56112">
    <property type="entry name" value="Protein kinase-like (PK-like)"/>
    <property type="match status" value="1"/>
</dbReference>
<comment type="caution">
    <text evidence="23">The sequence shown here is derived from an EMBL/GenBank/DDBJ whole genome shotgun (WGS) entry which is preliminary data.</text>
</comment>
<comment type="similarity">
    <text evidence="18">Belongs to the protein kinase superfamily. Tyr protein kinase family. Fes/fps subfamily.</text>
</comment>
<dbReference type="GO" id="GO:0004715">
    <property type="term" value="F:non-membrane spanning protein tyrosine kinase activity"/>
    <property type="evidence" value="ECO:0007669"/>
    <property type="project" value="UniProtKB-EC"/>
</dbReference>
<keyword evidence="10 23" id="KW-0418">Kinase</keyword>
<dbReference type="Pfam" id="PF18038">
    <property type="entry name" value="FERM_N_2"/>
    <property type="match status" value="1"/>
</dbReference>
<dbReference type="InterPro" id="IPR000719">
    <property type="entry name" value="Prot_kinase_dom"/>
</dbReference>
<dbReference type="SMART" id="SM00295">
    <property type="entry name" value="B41"/>
    <property type="match status" value="1"/>
</dbReference>
<dbReference type="GO" id="GO:0030182">
    <property type="term" value="P:neuron differentiation"/>
    <property type="evidence" value="ECO:0007669"/>
    <property type="project" value="UniProtKB-ARBA"/>
</dbReference>
<evidence type="ECO:0000256" key="4">
    <source>
        <dbReference type="ARBA" id="ARBA00004496"/>
    </source>
</evidence>
<dbReference type="InterPro" id="IPR029071">
    <property type="entry name" value="Ubiquitin-like_domsf"/>
</dbReference>
<dbReference type="FunFam" id="3.30.200.20:FF:000194">
    <property type="entry name" value="protein-tyrosine kinase 2-beta isoform X1"/>
    <property type="match status" value="1"/>
</dbReference>
<feature type="compositionally biased region" description="Low complexity" evidence="20">
    <location>
        <begin position="919"/>
        <end position="932"/>
    </location>
</feature>
<dbReference type="GO" id="GO:0042995">
    <property type="term" value="C:cell projection"/>
    <property type="evidence" value="ECO:0007669"/>
    <property type="project" value="UniProtKB-SubCell"/>
</dbReference>
<comment type="catalytic activity">
    <reaction evidence="17">
        <text>L-tyrosyl-[protein] + ATP = O-phospho-L-tyrosyl-[protein] + ADP + H(+)</text>
        <dbReference type="Rhea" id="RHEA:10596"/>
        <dbReference type="Rhea" id="RHEA-COMP:10136"/>
        <dbReference type="Rhea" id="RHEA-COMP:20101"/>
        <dbReference type="ChEBI" id="CHEBI:15378"/>
        <dbReference type="ChEBI" id="CHEBI:30616"/>
        <dbReference type="ChEBI" id="CHEBI:46858"/>
        <dbReference type="ChEBI" id="CHEBI:61978"/>
        <dbReference type="ChEBI" id="CHEBI:456216"/>
        <dbReference type="EC" id="2.7.10.2"/>
    </reaction>
</comment>
<feature type="region of interest" description="Disordered" evidence="20">
    <location>
        <begin position="424"/>
        <end position="449"/>
    </location>
</feature>
<evidence type="ECO:0000256" key="2">
    <source>
        <dbReference type="ARBA" id="ARBA00004316"/>
    </source>
</evidence>
<dbReference type="Gene3D" id="3.30.200.20">
    <property type="entry name" value="Phosphorylase Kinase, domain 1"/>
    <property type="match status" value="1"/>
</dbReference>
<evidence type="ECO:0000256" key="15">
    <source>
        <dbReference type="ARBA" id="ARBA00023137"/>
    </source>
</evidence>
<keyword evidence="16" id="KW-0966">Cell projection</keyword>
<keyword evidence="8" id="KW-0808">Transferase</keyword>
<keyword evidence="15" id="KW-0829">Tyrosine-protein kinase</keyword>
<dbReference type="CDD" id="cd13190">
    <property type="entry name" value="FERM_C_FAK1"/>
    <property type="match status" value="1"/>
</dbReference>
<dbReference type="InterPro" id="IPR019749">
    <property type="entry name" value="Band_41_domain"/>
</dbReference>
<feature type="region of interest" description="Disordered" evidence="20">
    <location>
        <begin position="919"/>
        <end position="951"/>
    </location>
</feature>
<dbReference type="PROSITE" id="PS00107">
    <property type="entry name" value="PROTEIN_KINASE_ATP"/>
    <property type="match status" value="1"/>
</dbReference>
<feature type="compositionally biased region" description="Polar residues" evidence="20">
    <location>
        <begin position="758"/>
        <end position="769"/>
    </location>
</feature>
<dbReference type="STRING" id="158441.A0A226F2U6"/>
<feature type="region of interest" description="Disordered" evidence="20">
    <location>
        <begin position="863"/>
        <end position="889"/>
    </location>
</feature>
<evidence type="ECO:0000313" key="23">
    <source>
        <dbReference type="EMBL" id="OXA63808.1"/>
    </source>
</evidence>
<evidence type="ECO:0000256" key="9">
    <source>
        <dbReference type="ARBA" id="ARBA00022741"/>
    </source>
</evidence>
<feature type="compositionally biased region" description="Basic and acidic residues" evidence="20">
    <location>
        <begin position="748"/>
        <end position="757"/>
    </location>
</feature>
<dbReference type="CDD" id="cd05056">
    <property type="entry name" value="PTKc_FAK"/>
    <property type="match status" value="1"/>
</dbReference>
<dbReference type="InterPro" id="IPR008266">
    <property type="entry name" value="Tyr_kinase_AS"/>
</dbReference>
<keyword evidence="7" id="KW-0963">Cytoplasm</keyword>
<evidence type="ECO:0000313" key="24">
    <source>
        <dbReference type="Proteomes" id="UP000198287"/>
    </source>
</evidence>
<evidence type="ECO:0000256" key="18">
    <source>
        <dbReference type="ARBA" id="ARBA00061333"/>
    </source>
</evidence>
<evidence type="ECO:0000256" key="11">
    <source>
        <dbReference type="ARBA" id="ARBA00022840"/>
    </source>
</evidence>
<evidence type="ECO:0000259" key="22">
    <source>
        <dbReference type="PROSITE" id="PS50057"/>
    </source>
</evidence>
<dbReference type="Proteomes" id="UP000198287">
    <property type="component" value="Unassembled WGS sequence"/>
</dbReference>
<evidence type="ECO:0000256" key="10">
    <source>
        <dbReference type="ARBA" id="ARBA00022777"/>
    </source>
</evidence>
<dbReference type="Gene3D" id="1.20.80.10">
    <property type="match status" value="1"/>
</dbReference>
<dbReference type="PROSITE" id="PS00109">
    <property type="entry name" value="PROTEIN_KINASE_TYR"/>
    <property type="match status" value="1"/>
</dbReference>
<evidence type="ECO:0000256" key="5">
    <source>
        <dbReference type="ARBA" id="ARBA00011903"/>
    </source>
</evidence>
<gene>
    <name evidence="23" type="ORF">Fcan01_03738</name>
</gene>
<dbReference type="Pfam" id="PF21477">
    <property type="entry name" value="FERM_C_FAK1"/>
    <property type="match status" value="1"/>
</dbReference>
<dbReference type="Gene3D" id="1.10.510.10">
    <property type="entry name" value="Transferase(Phosphotransferase) domain 1"/>
    <property type="match status" value="1"/>
</dbReference>
<evidence type="ECO:0000256" key="13">
    <source>
        <dbReference type="ARBA" id="ARBA00022999"/>
    </source>
</evidence>
<evidence type="ECO:0000256" key="1">
    <source>
        <dbReference type="ARBA" id="ARBA00004246"/>
    </source>
</evidence>
<dbReference type="GO" id="GO:0005886">
    <property type="term" value="C:plasma membrane"/>
    <property type="evidence" value="ECO:0007669"/>
    <property type="project" value="UniProtKB-SubCell"/>
</dbReference>
<keyword evidence="24" id="KW-1185">Reference proteome</keyword>
<dbReference type="GO" id="GO:0009887">
    <property type="term" value="P:animal organ morphogenesis"/>
    <property type="evidence" value="ECO:0007669"/>
    <property type="project" value="UniProtKB-ARBA"/>
</dbReference>
<feature type="region of interest" description="Disordered" evidence="20">
    <location>
        <begin position="996"/>
        <end position="1037"/>
    </location>
</feature>
<feature type="compositionally biased region" description="Low complexity" evidence="20">
    <location>
        <begin position="1025"/>
        <end position="1036"/>
    </location>
</feature>
<dbReference type="SUPFAM" id="SSF47031">
    <property type="entry name" value="Second domain of FERM"/>
    <property type="match status" value="1"/>
</dbReference>
<name>A0A226F2U6_FOLCA</name>
<dbReference type="InterPro" id="IPR011993">
    <property type="entry name" value="PH-like_dom_sf"/>
</dbReference>
<dbReference type="InterPro" id="IPR049385">
    <property type="entry name" value="FAK1-like_FERM_C"/>
</dbReference>
<dbReference type="GO" id="GO:0005737">
    <property type="term" value="C:cytoplasm"/>
    <property type="evidence" value="ECO:0007669"/>
    <property type="project" value="UniProtKB-SubCell"/>
</dbReference>
<dbReference type="InterPro" id="IPR000299">
    <property type="entry name" value="FERM_domain"/>
</dbReference>
<feature type="binding site" evidence="19">
    <location>
        <position position="513"/>
    </location>
    <ligand>
        <name>ATP</name>
        <dbReference type="ChEBI" id="CHEBI:30616"/>
    </ligand>
</feature>
<dbReference type="InterPro" id="IPR011009">
    <property type="entry name" value="Kinase-like_dom_sf"/>
</dbReference>
<dbReference type="PROSITE" id="PS50057">
    <property type="entry name" value="FERM_3"/>
    <property type="match status" value="1"/>
</dbReference>
<accession>A0A226F2U6</accession>
<dbReference type="PROSITE" id="PS50011">
    <property type="entry name" value="PROTEIN_KINASE_DOM"/>
    <property type="match status" value="1"/>
</dbReference>
<dbReference type="Gene3D" id="1.20.5.540">
    <property type="entry name" value="Single helix bin"/>
    <property type="match status" value="1"/>
</dbReference>
<dbReference type="PANTHER" id="PTHR46221:SF9">
    <property type="entry name" value="NON-SPECIFIC PROTEIN-TYROSINE KINASE"/>
    <property type="match status" value="1"/>
</dbReference>
<evidence type="ECO:0000256" key="8">
    <source>
        <dbReference type="ARBA" id="ARBA00022679"/>
    </source>
</evidence>
<feature type="compositionally biased region" description="Polar residues" evidence="20">
    <location>
        <begin position="437"/>
        <end position="448"/>
    </location>
</feature>